<dbReference type="RefSeq" id="XP_070890416.1">
    <property type="nucleotide sequence ID" value="XM_071032049.1"/>
</dbReference>
<keyword evidence="3" id="KW-1185">Reference proteome</keyword>
<dbReference type="EMBL" id="JBFXLQ010000003">
    <property type="protein sequence ID" value="KAL2871437.1"/>
    <property type="molecule type" value="Genomic_DNA"/>
</dbReference>
<dbReference type="Pfam" id="PF14441">
    <property type="entry name" value="OTT_1508_deam"/>
    <property type="match status" value="1"/>
</dbReference>
<evidence type="ECO:0000313" key="3">
    <source>
        <dbReference type="Proteomes" id="UP001610432"/>
    </source>
</evidence>
<dbReference type="PANTHER" id="PTHR42037:SF1">
    <property type="match status" value="1"/>
</dbReference>
<evidence type="ECO:0000256" key="1">
    <source>
        <dbReference type="SAM" id="MobiDB-lite"/>
    </source>
</evidence>
<protein>
    <submittedName>
        <fullName evidence="2">Uncharacterized protein</fullName>
    </submittedName>
</protein>
<reference evidence="2 3" key="1">
    <citation type="submission" date="2024-07" db="EMBL/GenBank/DDBJ databases">
        <title>Section-level genome sequencing and comparative genomics of Aspergillus sections Usti and Cavernicolus.</title>
        <authorList>
            <consortium name="Lawrence Berkeley National Laboratory"/>
            <person name="Nybo J.L."/>
            <person name="Vesth T.C."/>
            <person name="Theobald S."/>
            <person name="Frisvad J.C."/>
            <person name="Larsen T.O."/>
            <person name="Kjaerboelling I."/>
            <person name="Rothschild-Mancinelli K."/>
            <person name="Lyhne E.K."/>
            <person name="Kogle M.E."/>
            <person name="Barry K."/>
            <person name="Clum A."/>
            <person name="Na H."/>
            <person name="Ledsgaard L."/>
            <person name="Lin J."/>
            <person name="Lipzen A."/>
            <person name="Kuo A."/>
            <person name="Riley R."/>
            <person name="Mondo S."/>
            <person name="Labutti K."/>
            <person name="Haridas S."/>
            <person name="Pangalinan J."/>
            <person name="Salamov A.A."/>
            <person name="Simmons B.A."/>
            <person name="Magnuson J.K."/>
            <person name="Chen J."/>
            <person name="Drula E."/>
            <person name="Henrissat B."/>
            <person name="Wiebenga A."/>
            <person name="Lubbers R.J."/>
            <person name="Gomes A.C."/>
            <person name="Macurrencykelacurrency M.R."/>
            <person name="Stajich J."/>
            <person name="Grigoriev I.V."/>
            <person name="Mortensen U.H."/>
            <person name="De Vries R.P."/>
            <person name="Baker S.E."/>
            <person name="Andersen M.R."/>
        </authorList>
    </citation>
    <scope>NUCLEOTIDE SEQUENCE [LARGE SCALE GENOMIC DNA]</scope>
    <source>
        <strain evidence="2 3">CBS 449.75</strain>
    </source>
</reference>
<gene>
    <name evidence="2" type="ORF">BJX67DRAFT_377209</name>
</gene>
<proteinExistence type="predicted"/>
<dbReference type="PANTHER" id="PTHR42037">
    <property type="match status" value="1"/>
</dbReference>
<dbReference type="InterPro" id="IPR027796">
    <property type="entry name" value="OTT_1508_deam-like"/>
</dbReference>
<name>A0ABR4M4B2_9EURO</name>
<accession>A0ABR4M4B2</accession>
<feature type="compositionally biased region" description="Acidic residues" evidence="1">
    <location>
        <begin position="470"/>
        <end position="482"/>
    </location>
</feature>
<feature type="region of interest" description="Disordered" evidence="1">
    <location>
        <begin position="470"/>
        <end position="492"/>
    </location>
</feature>
<comment type="caution">
    <text evidence="2">The sequence shown here is derived from an EMBL/GenBank/DDBJ whole genome shotgun (WGS) entry which is preliminary data.</text>
</comment>
<dbReference type="Proteomes" id="UP001610432">
    <property type="component" value="Unassembled WGS sequence"/>
</dbReference>
<sequence>MDDKRPLDLAPIRVGPPRLNPYHRLLARFYEPLFLLKALGETRGGHSNELPSRDADQERKRTFLKNLAYVCDFEKGGETTTAIALEELPDCYRFWVASNKGAEELVDFLNKVLNTLRRAGSSASLDPQAIERNLVQDCVDFASRRIAKERKFLQREAEKCIASLIKPRSEAAEELCRWLEHARSSSTNILLCYFAYEHRHLPIIQELGMQSSYERERRGYSEQPTSFDLVRHYIGRLARHIRAPTQLFEASAHLGHLIQTCTIHGIDPVTAVPAPVRDSHTTLPGILNRMFKHDDPEKGVIEDGIFYINKTCAVLDDFISEYNDRPRRVHAEVQVLEHFYKLGLAFADNDRYIACSKPACLCCELYFKYHPARMVVPSSHRKLWSTWSPPLLTAFRKEDTETQLQKRLLSSMCQDLRAQIILQVLQRGRSSHWHPDSRTSITGMPPELSFEVPNELDNYTTTMSVSAAEIDQEQDSAIDSDDGGVPISNLAY</sequence>
<dbReference type="GeneID" id="98147121"/>
<organism evidence="2 3">
    <name type="scientific">Aspergillus lucknowensis</name>
    <dbReference type="NCBI Taxonomy" id="176173"/>
    <lineage>
        <taxon>Eukaryota</taxon>
        <taxon>Fungi</taxon>
        <taxon>Dikarya</taxon>
        <taxon>Ascomycota</taxon>
        <taxon>Pezizomycotina</taxon>
        <taxon>Eurotiomycetes</taxon>
        <taxon>Eurotiomycetidae</taxon>
        <taxon>Eurotiales</taxon>
        <taxon>Aspergillaceae</taxon>
        <taxon>Aspergillus</taxon>
        <taxon>Aspergillus subgen. Nidulantes</taxon>
    </lineage>
</organism>
<evidence type="ECO:0000313" key="2">
    <source>
        <dbReference type="EMBL" id="KAL2871437.1"/>
    </source>
</evidence>